<dbReference type="Pfam" id="PF13449">
    <property type="entry name" value="Phytase-like"/>
    <property type="match status" value="1"/>
</dbReference>
<dbReference type="PANTHER" id="PTHR37957:SF1">
    <property type="entry name" value="PHYTASE-LIKE DOMAIN-CONTAINING PROTEIN"/>
    <property type="match status" value="1"/>
</dbReference>
<evidence type="ECO:0000313" key="2">
    <source>
        <dbReference type="EMBL" id="KKI98464.1"/>
    </source>
</evidence>
<dbReference type="AlphaFoldDB" id="A0A0M2PQF8"/>
<comment type="caution">
    <text evidence="2">The sequence shown here is derived from an EMBL/GenBank/DDBJ whole genome shotgun (WGS) entry which is preliminary data.</text>
</comment>
<dbReference type="EMBL" id="AJTX02000008">
    <property type="protein sequence ID" value="KKI98464.1"/>
    <property type="molecule type" value="Genomic_DNA"/>
</dbReference>
<name>A0A0M2PQF8_PROHO</name>
<dbReference type="RefSeq" id="WP_017712988.1">
    <property type="nucleotide sequence ID" value="NZ_KB235938.1"/>
</dbReference>
<evidence type="ECO:0000259" key="1">
    <source>
        <dbReference type="Pfam" id="PF13449"/>
    </source>
</evidence>
<gene>
    <name evidence="2" type="ORF">PROH_18740</name>
</gene>
<dbReference type="OrthoDB" id="292013at2"/>
<dbReference type="PANTHER" id="PTHR37957">
    <property type="entry name" value="BLR7070 PROTEIN"/>
    <property type="match status" value="1"/>
</dbReference>
<proteinExistence type="predicted"/>
<feature type="domain" description="Phytase-like" evidence="1">
    <location>
        <begin position="58"/>
        <end position="370"/>
    </location>
</feature>
<dbReference type="InterPro" id="IPR027372">
    <property type="entry name" value="Phytase-like_dom"/>
</dbReference>
<keyword evidence="3" id="KW-1185">Reference proteome</keyword>
<dbReference type="STRING" id="317619.GCA_000332315_02666"/>
<reference evidence="2" key="1">
    <citation type="submission" date="2012-04" db="EMBL/GenBank/DDBJ databases">
        <authorList>
            <person name="Borisov I.G."/>
            <person name="Ivanikova N.V."/>
            <person name="Pinevich A.V."/>
        </authorList>
    </citation>
    <scope>NUCLEOTIDE SEQUENCE</scope>
    <source>
        <strain evidence="2">CALU 1027</strain>
    </source>
</reference>
<dbReference type="SUPFAM" id="SSF50956">
    <property type="entry name" value="Thermostable phytase (3-phytase)"/>
    <property type="match status" value="1"/>
</dbReference>
<protein>
    <recommendedName>
        <fullName evidence="1">Phytase-like domain-containing protein</fullName>
    </recommendedName>
</protein>
<sequence length="385" mass="42350">MFYLEPRRWLTLLLTLGFSVLVAACDVPRVSAQERLFSDVSVELVDRYELDNPMVGGTRFGGISALAYDPQTDRLLALSDDHDGVNTPHFYTLTLERTTDPAQPGLESIAVESVTFLRDATGEPYPTDALDPEGLALSPQNSIYLSSEGNHRKDVQPFLGEFDRETGTLIRSLPIPPSFSITIDETSRRQQRGIQPNQGFESLTLVSTGNTIGEPLRLFTANESPLVQDLDPDNNQEGGRNRFLHYYLGQGPPLLVAEYLYSLDPVPFALVNGLSEILALDNGGHFLTLERALTPLGLQVKLFESALGGATDISGLASLKGDVAATKIYKRLLFNFNSLDSPVRNLEGLAFGPRLADGSRSLLVVSDNNFNPNESTEFFLFRLRP</sequence>
<evidence type="ECO:0000313" key="3">
    <source>
        <dbReference type="Proteomes" id="UP000034681"/>
    </source>
</evidence>
<organism evidence="2 3">
    <name type="scientific">Prochlorothrix hollandica PCC 9006 = CALU 1027</name>
    <dbReference type="NCBI Taxonomy" id="317619"/>
    <lineage>
        <taxon>Bacteria</taxon>
        <taxon>Bacillati</taxon>
        <taxon>Cyanobacteriota</taxon>
        <taxon>Cyanophyceae</taxon>
        <taxon>Prochlorotrichales</taxon>
        <taxon>Prochlorotrichaceae</taxon>
        <taxon>Prochlorothrix</taxon>
    </lineage>
</organism>
<accession>A0A0M2PQF8</accession>
<dbReference type="Proteomes" id="UP000034681">
    <property type="component" value="Unassembled WGS sequence"/>
</dbReference>
<dbReference type="PROSITE" id="PS51257">
    <property type="entry name" value="PROKAR_LIPOPROTEIN"/>
    <property type="match status" value="1"/>
</dbReference>
<dbReference type="eggNOG" id="COG4222">
    <property type="taxonomic scope" value="Bacteria"/>
</dbReference>